<dbReference type="AlphaFoldDB" id="A0A6A5Y4U2"/>
<dbReference type="InterPro" id="IPR051288">
    <property type="entry name" value="Serum_paraoxonase/arylesterase"/>
</dbReference>
<proteinExistence type="predicted"/>
<evidence type="ECO:0008006" key="4">
    <source>
        <dbReference type="Google" id="ProtNLM"/>
    </source>
</evidence>
<dbReference type="SUPFAM" id="SSF63829">
    <property type="entry name" value="Calcium-dependent phosphotriesterase"/>
    <property type="match status" value="1"/>
</dbReference>
<protein>
    <recommendedName>
        <fullName evidence="4">Serum paraoxonase/arylesteras-like protein</fullName>
    </recommendedName>
</protein>
<dbReference type="PANTHER" id="PTHR11799:SF20">
    <property type="entry name" value="SMP-30_GLUCONOLACTONASE_LRE-LIKE REGION DOMAIN-CONTAINING PROTEIN"/>
    <property type="match status" value="1"/>
</dbReference>
<evidence type="ECO:0000313" key="2">
    <source>
        <dbReference type="EMBL" id="KAF2020276.1"/>
    </source>
</evidence>
<keyword evidence="1" id="KW-0472">Membrane</keyword>
<evidence type="ECO:0000313" key="3">
    <source>
        <dbReference type="Proteomes" id="UP000799778"/>
    </source>
</evidence>
<keyword evidence="3" id="KW-1185">Reference proteome</keyword>
<organism evidence="2 3">
    <name type="scientific">Aaosphaeria arxii CBS 175.79</name>
    <dbReference type="NCBI Taxonomy" id="1450172"/>
    <lineage>
        <taxon>Eukaryota</taxon>
        <taxon>Fungi</taxon>
        <taxon>Dikarya</taxon>
        <taxon>Ascomycota</taxon>
        <taxon>Pezizomycotina</taxon>
        <taxon>Dothideomycetes</taxon>
        <taxon>Pleosporomycetidae</taxon>
        <taxon>Pleosporales</taxon>
        <taxon>Pleosporales incertae sedis</taxon>
        <taxon>Aaosphaeria</taxon>
    </lineage>
</organism>
<dbReference type="InterPro" id="IPR011042">
    <property type="entry name" value="6-blade_b-propeller_TolB-like"/>
</dbReference>
<dbReference type="EMBL" id="ML978067">
    <property type="protein sequence ID" value="KAF2020276.1"/>
    <property type="molecule type" value="Genomic_DNA"/>
</dbReference>
<evidence type="ECO:0000256" key="1">
    <source>
        <dbReference type="SAM" id="Phobius"/>
    </source>
</evidence>
<keyword evidence="1" id="KW-0812">Transmembrane</keyword>
<sequence length="384" mass="43234">MAFRVNGILQSAITVAALTVFYQVWLKDILFITLGIGKSVLPIEEFPYRCERVPNKLEGCGDMWLDERNRILYAACTGVEARREWNPSLSKFNVSGRRPTGSQLMAIYIDKPGKNGKFKMHRIQPTKYGSGRGEGHLDLAGFDVEVIDSSTVRFWLLNQRPPRDTGGNLLDARKLGSNVTIEVYEHKRGKQSMVYVSTKTNSSMHSPNKIAFLGSNNFVVSNDRSAKVGLRKRFDLILGGGNLVHYDDWFDKYTATAKKLPILGQFVRGNDDRMYVPSLADNKIRIFELEESGAFAHRHSIAMDMPIASITQDSNNDFWAVGRTRHDPIGDASSAAIFKIERFLERRYRYVTTKVLEDQESKSLSGASIARHDVKTGRIFVGGE</sequence>
<dbReference type="OrthoDB" id="5307922at2759"/>
<name>A0A6A5Y4U2_9PLEO</name>
<accession>A0A6A5Y4U2</accession>
<dbReference type="GeneID" id="54289162"/>
<gene>
    <name evidence="2" type="ORF">BU24DRAFT_459870</name>
</gene>
<reference evidence="2" key="1">
    <citation type="journal article" date="2020" name="Stud. Mycol.">
        <title>101 Dothideomycetes genomes: a test case for predicting lifestyles and emergence of pathogens.</title>
        <authorList>
            <person name="Haridas S."/>
            <person name="Albert R."/>
            <person name="Binder M."/>
            <person name="Bloem J."/>
            <person name="Labutti K."/>
            <person name="Salamov A."/>
            <person name="Andreopoulos B."/>
            <person name="Baker S."/>
            <person name="Barry K."/>
            <person name="Bills G."/>
            <person name="Bluhm B."/>
            <person name="Cannon C."/>
            <person name="Castanera R."/>
            <person name="Culley D."/>
            <person name="Daum C."/>
            <person name="Ezra D."/>
            <person name="Gonzalez J."/>
            <person name="Henrissat B."/>
            <person name="Kuo A."/>
            <person name="Liang C."/>
            <person name="Lipzen A."/>
            <person name="Lutzoni F."/>
            <person name="Magnuson J."/>
            <person name="Mondo S."/>
            <person name="Nolan M."/>
            <person name="Ohm R."/>
            <person name="Pangilinan J."/>
            <person name="Park H.-J."/>
            <person name="Ramirez L."/>
            <person name="Alfaro M."/>
            <person name="Sun H."/>
            <person name="Tritt A."/>
            <person name="Yoshinaga Y."/>
            <person name="Zwiers L.-H."/>
            <person name="Turgeon B."/>
            <person name="Goodwin S."/>
            <person name="Spatafora J."/>
            <person name="Crous P."/>
            <person name="Grigoriev I."/>
        </authorList>
    </citation>
    <scope>NUCLEOTIDE SEQUENCE</scope>
    <source>
        <strain evidence="2">CBS 175.79</strain>
    </source>
</reference>
<dbReference type="PANTHER" id="PTHR11799">
    <property type="entry name" value="PARAOXONASE"/>
    <property type="match status" value="1"/>
</dbReference>
<dbReference type="Proteomes" id="UP000799778">
    <property type="component" value="Unassembled WGS sequence"/>
</dbReference>
<dbReference type="RefSeq" id="XP_033388615.1">
    <property type="nucleotide sequence ID" value="XM_033531765.1"/>
</dbReference>
<dbReference type="Gene3D" id="2.120.10.30">
    <property type="entry name" value="TolB, C-terminal domain"/>
    <property type="match status" value="1"/>
</dbReference>
<keyword evidence="1" id="KW-1133">Transmembrane helix</keyword>
<feature type="transmembrane region" description="Helical" evidence="1">
    <location>
        <begin position="7"/>
        <end position="25"/>
    </location>
</feature>